<dbReference type="EMBL" id="GEDC01021676">
    <property type="protein sequence ID" value="JAS15622.1"/>
    <property type="molecule type" value="Transcribed_RNA"/>
</dbReference>
<evidence type="ECO:0000256" key="1">
    <source>
        <dbReference type="SAM" id="SignalP"/>
    </source>
</evidence>
<keyword evidence="1" id="KW-0732">Signal</keyword>
<feature type="signal peptide" evidence="1">
    <location>
        <begin position="1"/>
        <end position="16"/>
    </location>
</feature>
<dbReference type="EMBL" id="GEDC01005638">
    <property type="protein sequence ID" value="JAS31660.1"/>
    <property type="molecule type" value="Transcribed_RNA"/>
</dbReference>
<sequence>MFIWLAILFHITPSIPEAFIEPSMWEEIHQLAADSELLHQVSMVTVQNPNLTTTQRYREYSKMVAADVKALTRLKKMWDVYGRQPWNSYEEVAFALDNAKKLQTYNRRPMEFRLAEVMKVFKQMHNIREYLTLEGIFMFRPVPPADESVVDYGYNSSEYY</sequence>
<evidence type="ECO:0000313" key="3">
    <source>
        <dbReference type="EMBL" id="JAS31660.1"/>
    </source>
</evidence>
<gene>
    <name evidence="3" type="ORF">g.4342</name>
    <name evidence="2" type="ORF">g.4343</name>
</gene>
<name>A0A1B6E167_9HEMI</name>
<protein>
    <recommendedName>
        <fullName evidence="4">Angiotensin-converting enzyme</fullName>
    </recommendedName>
</protein>
<reference evidence="3" key="1">
    <citation type="submission" date="2015-12" db="EMBL/GenBank/DDBJ databases">
        <title>De novo transcriptome assembly of four potential Pierce s Disease insect vectors from Arizona vineyards.</title>
        <authorList>
            <person name="Tassone E.E."/>
        </authorList>
    </citation>
    <scope>NUCLEOTIDE SEQUENCE</scope>
</reference>
<accession>A0A1B6E167</accession>
<organism evidence="3">
    <name type="scientific">Clastoptera arizonana</name>
    <name type="common">Arizona spittle bug</name>
    <dbReference type="NCBI Taxonomy" id="38151"/>
    <lineage>
        <taxon>Eukaryota</taxon>
        <taxon>Metazoa</taxon>
        <taxon>Ecdysozoa</taxon>
        <taxon>Arthropoda</taxon>
        <taxon>Hexapoda</taxon>
        <taxon>Insecta</taxon>
        <taxon>Pterygota</taxon>
        <taxon>Neoptera</taxon>
        <taxon>Paraneoptera</taxon>
        <taxon>Hemiptera</taxon>
        <taxon>Auchenorrhyncha</taxon>
        <taxon>Cercopoidea</taxon>
        <taxon>Clastopteridae</taxon>
        <taxon>Clastoptera</taxon>
    </lineage>
</organism>
<evidence type="ECO:0000313" key="2">
    <source>
        <dbReference type="EMBL" id="JAS15622.1"/>
    </source>
</evidence>
<feature type="chain" id="PRO_5008581711" description="Angiotensin-converting enzyme" evidence="1">
    <location>
        <begin position="17"/>
        <end position="160"/>
    </location>
</feature>
<dbReference type="AlphaFoldDB" id="A0A1B6E167"/>
<proteinExistence type="predicted"/>
<evidence type="ECO:0008006" key="4">
    <source>
        <dbReference type="Google" id="ProtNLM"/>
    </source>
</evidence>